<proteinExistence type="predicted"/>
<name>A0A402A4X3_9CHLR</name>
<sequence length="101" mass="11175">MFDTTMTIKRSAATVRTGIPTNIQNMQWRVAADLGGQSPYDSFWIRSTGGGPLDIRRGDLLIDEHNIDPLTGALTRYRVFGNVESYGQTYAKIPAEKLLGV</sequence>
<dbReference type="AlphaFoldDB" id="A0A402A4X3"/>
<organism evidence="1 3">
    <name type="scientific">Tengunoibacter tsumagoiensis</name>
    <dbReference type="NCBI Taxonomy" id="2014871"/>
    <lineage>
        <taxon>Bacteria</taxon>
        <taxon>Bacillati</taxon>
        <taxon>Chloroflexota</taxon>
        <taxon>Ktedonobacteria</taxon>
        <taxon>Ktedonobacterales</taxon>
        <taxon>Dictyobacteraceae</taxon>
        <taxon>Tengunoibacter</taxon>
    </lineage>
</organism>
<gene>
    <name evidence="1" type="ORF">KTT_40570</name>
    <name evidence="2" type="ORF">KTT_41110</name>
</gene>
<dbReference type="EMBL" id="BIFR01000001">
    <property type="protein sequence ID" value="GCE14198.1"/>
    <property type="molecule type" value="Genomic_DNA"/>
</dbReference>
<dbReference type="RefSeq" id="WP_126581667.1">
    <property type="nucleotide sequence ID" value="NZ_BIFR01000001.1"/>
</dbReference>
<reference evidence="1" key="2">
    <citation type="journal article" date="2019" name="Int. J. Syst. Evol. Microbiol.">
        <title>Tengunoibacter tsumagoiensis gen. nov., sp. nov., Dictyobacter kobayashii sp. nov., Dictyobacter alpinus sp. nov., and description of Dictyobacteraceae fam. nov. within the order Ktedonobacterales isolated from Tengu-no-mugimeshi, a soil-like granular mass of micro-organisms, and emended descriptions of the genera Ktedonobacter and Dictyobacter.</title>
        <authorList>
            <person name="Wang C."/>
            <person name="Zheng Y."/>
            <person name="Sakai Y."/>
            <person name="Toyoda A."/>
            <person name="Minakuchi Y."/>
            <person name="Abe K."/>
            <person name="Yokota A."/>
            <person name="Yabe S."/>
        </authorList>
    </citation>
    <scope>NUCLEOTIDE SEQUENCE</scope>
    <source>
        <strain evidence="1">Uno3</strain>
    </source>
</reference>
<accession>A0A402A4X3</accession>
<keyword evidence="3" id="KW-1185">Reference proteome</keyword>
<evidence type="ECO:0000313" key="3">
    <source>
        <dbReference type="Proteomes" id="UP000287352"/>
    </source>
</evidence>
<dbReference type="Proteomes" id="UP000287352">
    <property type="component" value="Unassembled WGS sequence"/>
</dbReference>
<dbReference type="EMBL" id="BIFR01000001">
    <property type="protein sequence ID" value="GCE14252.1"/>
    <property type="molecule type" value="Genomic_DNA"/>
</dbReference>
<reference evidence="3" key="1">
    <citation type="submission" date="2018-12" db="EMBL/GenBank/DDBJ databases">
        <title>Tengunoibacter tsumagoiensis gen. nov., sp. nov., Dictyobacter kobayashii sp. nov., D. alpinus sp. nov., and D. joshuensis sp. nov. and description of Dictyobacteraceae fam. nov. within the order Ktedonobacterales isolated from Tengu-no-mugimeshi.</title>
        <authorList>
            <person name="Wang C.M."/>
            <person name="Zheng Y."/>
            <person name="Sakai Y."/>
            <person name="Toyoda A."/>
            <person name="Minakuchi Y."/>
            <person name="Abe K."/>
            <person name="Yokota A."/>
            <person name="Yabe S."/>
        </authorList>
    </citation>
    <scope>NUCLEOTIDE SEQUENCE [LARGE SCALE GENOMIC DNA]</scope>
    <source>
        <strain evidence="3">Uno3</strain>
    </source>
</reference>
<protein>
    <submittedName>
        <fullName evidence="1">Uncharacterized protein</fullName>
    </submittedName>
</protein>
<evidence type="ECO:0000313" key="1">
    <source>
        <dbReference type="EMBL" id="GCE14198.1"/>
    </source>
</evidence>
<evidence type="ECO:0000313" key="2">
    <source>
        <dbReference type="EMBL" id="GCE14252.1"/>
    </source>
</evidence>
<comment type="caution">
    <text evidence="1">The sequence shown here is derived from an EMBL/GenBank/DDBJ whole genome shotgun (WGS) entry which is preliminary data.</text>
</comment>